<organism evidence="1 2">
    <name type="scientific">Plakobranchus ocellatus</name>
    <dbReference type="NCBI Taxonomy" id="259542"/>
    <lineage>
        <taxon>Eukaryota</taxon>
        <taxon>Metazoa</taxon>
        <taxon>Spiralia</taxon>
        <taxon>Lophotrochozoa</taxon>
        <taxon>Mollusca</taxon>
        <taxon>Gastropoda</taxon>
        <taxon>Heterobranchia</taxon>
        <taxon>Euthyneura</taxon>
        <taxon>Panpulmonata</taxon>
        <taxon>Sacoglossa</taxon>
        <taxon>Placobranchoidea</taxon>
        <taxon>Plakobranchidae</taxon>
        <taxon>Plakobranchus</taxon>
    </lineage>
</organism>
<protein>
    <submittedName>
        <fullName evidence="1">Uncharacterized protein</fullName>
    </submittedName>
</protein>
<name>A0AAV4A0K7_9GAST</name>
<evidence type="ECO:0000313" key="2">
    <source>
        <dbReference type="Proteomes" id="UP000735302"/>
    </source>
</evidence>
<accession>A0AAV4A0K7</accession>
<dbReference type="AlphaFoldDB" id="A0AAV4A0K7"/>
<reference evidence="1 2" key="1">
    <citation type="journal article" date="2021" name="Elife">
        <title>Chloroplast acquisition without the gene transfer in kleptoplastic sea slugs, Plakobranchus ocellatus.</title>
        <authorList>
            <person name="Maeda T."/>
            <person name="Takahashi S."/>
            <person name="Yoshida T."/>
            <person name="Shimamura S."/>
            <person name="Takaki Y."/>
            <person name="Nagai Y."/>
            <person name="Toyoda A."/>
            <person name="Suzuki Y."/>
            <person name="Arimoto A."/>
            <person name="Ishii H."/>
            <person name="Satoh N."/>
            <person name="Nishiyama T."/>
            <person name="Hasebe M."/>
            <person name="Maruyama T."/>
            <person name="Minagawa J."/>
            <person name="Obokata J."/>
            <person name="Shigenobu S."/>
        </authorList>
    </citation>
    <scope>NUCLEOTIDE SEQUENCE [LARGE SCALE GENOMIC DNA]</scope>
</reference>
<dbReference type="EMBL" id="BLXT01003087">
    <property type="protein sequence ID" value="GFO00450.1"/>
    <property type="molecule type" value="Genomic_DNA"/>
</dbReference>
<sequence>MRIKGQGNIRAQQDRECSCQGRRIGQYAITVTHMDRTAGWNQETRVGNSASLAADVACKQVQCQPDWTANPTSSPIAISQPINFEDVKNTRGCVRSKEF</sequence>
<dbReference type="Proteomes" id="UP000735302">
    <property type="component" value="Unassembled WGS sequence"/>
</dbReference>
<gene>
    <name evidence="1" type="ORF">PoB_002695500</name>
</gene>
<evidence type="ECO:0000313" key="1">
    <source>
        <dbReference type="EMBL" id="GFO00450.1"/>
    </source>
</evidence>
<keyword evidence="2" id="KW-1185">Reference proteome</keyword>
<proteinExistence type="predicted"/>
<comment type="caution">
    <text evidence="1">The sequence shown here is derived from an EMBL/GenBank/DDBJ whole genome shotgun (WGS) entry which is preliminary data.</text>
</comment>